<dbReference type="InterPro" id="IPR004358">
    <property type="entry name" value="Sig_transdc_His_kin-like_C"/>
</dbReference>
<evidence type="ECO:0000256" key="10">
    <source>
        <dbReference type="ARBA" id="ARBA00023012"/>
    </source>
</evidence>
<dbReference type="InterPro" id="IPR005467">
    <property type="entry name" value="His_kinase_dom"/>
</dbReference>
<dbReference type="Proteomes" id="UP000785679">
    <property type="component" value="Unassembled WGS sequence"/>
</dbReference>
<evidence type="ECO:0000256" key="12">
    <source>
        <dbReference type="PROSITE-ProRule" id="PRU00169"/>
    </source>
</evidence>
<evidence type="ECO:0000256" key="2">
    <source>
        <dbReference type="ARBA" id="ARBA00004236"/>
    </source>
</evidence>
<dbReference type="Gene3D" id="3.30.565.10">
    <property type="entry name" value="Histidine kinase-like ATPase, C-terminal domain"/>
    <property type="match status" value="1"/>
</dbReference>
<dbReference type="PRINTS" id="PR00344">
    <property type="entry name" value="BCTRLSENSOR"/>
</dbReference>
<feature type="transmembrane region" description="Helical" evidence="13">
    <location>
        <begin position="139"/>
        <end position="158"/>
    </location>
</feature>
<sequence length="906" mass="103432">MILAEMLLNILVHTLLLTLRYYYEEGDPSREGNQFMIIIMINCLMFVLTTSAFFLAKKVAKLKHHFVYIMTMVFFTGATETTCRSYTDIQKMEGMDLCFVLMSTLMVVSYNQLFIYSFYLQGAVISLIRFYLRFGYSHAFVRFSITFLIANVFLCIISRQRETKERERFEVYCKQKRLIELFRTVIRANHDGIVITNGDKIIYNNEKVLKIMKIEEQYKEQNDLSPDFQLTIENIENSQRQLQETGNEISRKRNQNDLKVFDQKQVLKDALIRTSVKPGIEQMPRKLTLLQNMNQRRVSQVNCSVEQGSIPNLNCMWDHIKSKASLEQQLEELASINTQSSQMDGLYFKLDSPMPKLNNQSSGIQDLEEEEPKLQMFSQLAEIESGKVLTVTTIRDMSPWLELEKQRGLSEMKTIAFAQAAHEFRNPLNGIVSSLDLLSDTFMSENKRLYFDTALNCSHLMLSLVKDILDFSQLEAKSFILNPTLTNLSALLNQCTSIFKFKAKDKQIELLVDDSSVELYPQVIIDEGRVKQIIINLLSNAIKYTERGHVKLSAQIQDQMITIAIEDTGVGMNSSQVAQLFSNFTKFMKNRHLNRDGVGLGLSISKNLANALGGDIQVQSTCGVGSQFVLSIPFKTATENLNRSLDETEQKELNQQANIGDSLHCDSGMYVKYNSLREDIENQLDNNFIQELEQVKLTHIFETTDQDFKALDSQFRNLNDSFSLAKTLNCLNNSNQQYCQERCECAQVLIVDDESFNLIALEGLIAMIEPNIKIQKAFNGKEALQKIAQSYSIDRCGKGAIHVPIQQIITDNNMPVMTGVELAQQIKIGWGQNPILDWHKFASVNLSIVLLTGDGQGNSFCSDPPLFSRILGKPVNIQALRQAIRESVAYYDEEQPQKQLRPAQNW</sequence>
<keyword evidence="11 13" id="KW-0472">Membrane</keyword>
<reference evidence="16" key="1">
    <citation type="submission" date="2019-06" db="EMBL/GenBank/DDBJ databases">
        <authorList>
            <person name="Zheng W."/>
        </authorList>
    </citation>
    <scope>NUCLEOTIDE SEQUENCE</scope>
    <source>
        <strain evidence="16">QDHG01</strain>
    </source>
</reference>
<dbReference type="SUPFAM" id="SSF52172">
    <property type="entry name" value="CheY-like"/>
    <property type="match status" value="1"/>
</dbReference>
<feature type="modified residue" description="4-aspartylphosphate" evidence="12">
    <location>
        <position position="811"/>
    </location>
</feature>
<evidence type="ECO:0000259" key="14">
    <source>
        <dbReference type="PROSITE" id="PS50109"/>
    </source>
</evidence>
<accession>A0A8J8SXL7</accession>
<evidence type="ECO:0000256" key="9">
    <source>
        <dbReference type="ARBA" id="ARBA00022840"/>
    </source>
</evidence>
<feature type="domain" description="Response regulatory" evidence="15">
    <location>
        <begin position="747"/>
        <end position="888"/>
    </location>
</feature>
<dbReference type="PANTHER" id="PTHR43719">
    <property type="entry name" value="TWO-COMPONENT HISTIDINE KINASE"/>
    <property type="match status" value="1"/>
</dbReference>
<feature type="transmembrane region" description="Helical" evidence="13">
    <location>
        <begin position="35"/>
        <end position="54"/>
    </location>
</feature>
<evidence type="ECO:0000256" key="6">
    <source>
        <dbReference type="ARBA" id="ARBA00022679"/>
    </source>
</evidence>
<keyword evidence="13" id="KW-1133">Transmembrane helix</keyword>
<dbReference type="Pfam" id="PF00512">
    <property type="entry name" value="HisKA"/>
    <property type="match status" value="1"/>
</dbReference>
<keyword evidence="10" id="KW-0902">Two-component regulatory system</keyword>
<dbReference type="SMART" id="SM00387">
    <property type="entry name" value="HATPase_c"/>
    <property type="match status" value="1"/>
</dbReference>
<dbReference type="InterPro" id="IPR003594">
    <property type="entry name" value="HATPase_dom"/>
</dbReference>
<keyword evidence="5 12" id="KW-0597">Phosphoprotein</keyword>
<keyword evidence="8" id="KW-0418">Kinase</keyword>
<dbReference type="SUPFAM" id="SSF55874">
    <property type="entry name" value="ATPase domain of HSP90 chaperone/DNA topoisomerase II/histidine kinase"/>
    <property type="match status" value="1"/>
</dbReference>
<dbReference type="InterPro" id="IPR001789">
    <property type="entry name" value="Sig_transdc_resp-reg_receiver"/>
</dbReference>
<dbReference type="GO" id="GO:0000155">
    <property type="term" value="F:phosphorelay sensor kinase activity"/>
    <property type="evidence" value="ECO:0007669"/>
    <property type="project" value="InterPro"/>
</dbReference>
<feature type="transmembrane region" description="Helical" evidence="13">
    <location>
        <begin position="6"/>
        <end position="23"/>
    </location>
</feature>
<dbReference type="GO" id="GO:0005886">
    <property type="term" value="C:plasma membrane"/>
    <property type="evidence" value="ECO:0007669"/>
    <property type="project" value="UniProtKB-SubCell"/>
</dbReference>
<dbReference type="PROSITE" id="PS50110">
    <property type="entry name" value="RESPONSE_REGULATORY"/>
    <property type="match status" value="1"/>
</dbReference>
<dbReference type="InterPro" id="IPR036097">
    <property type="entry name" value="HisK_dim/P_sf"/>
</dbReference>
<evidence type="ECO:0000256" key="4">
    <source>
        <dbReference type="ARBA" id="ARBA00022475"/>
    </source>
</evidence>
<dbReference type="SUPFAM" id="SSF47384">
    <property type="entry name" value="Homodimeric domain of signal transducing histidine kinase"/>
    <property type="match status" value="1"/>
</dbReference>
<evidence type="ECO:0000256" key="1">
    <source>
        <dbReference type="ARBA" id="ARBA00000085"/>
    </source>
</evidence>
<keyword evidence="6" id="KW-0808">Transferase</keyword>
<dbReference type="InterPro" id="IPR036890">
    <property type="entry name" value="HATPase_C_sf"/>
</dbReference>
<protein>
    <recommendedName>
        <fullName evidence="3">histidine kinase</fullName>
        <ecNumber evidence="3">2.7.13.3</ecNumber>
    </recommendedName>
</protein>
<evidence type="ECO:0000259" key="15">
    <source>
        <dbReference type="PROSITE" id="PS50110"/>
    </source>
</evidence>
<evidence type="ECO:0000256" key="13">
    <source>
        <dbReference type="SAM" id="Phobius"/>
    </source>
</evidence>
<dbReference type="PROSITE" id="PS50109">
    <property type="entry name" value="HIS_KIN"/>
    <property type="match status" value="1"/>
</dbReference>
<comment type="caution">
    <text evidence="16">The sequence shown here is derived from an EMBL/GenBank/DDBJ whole genome shotgun (WGS) entry which is preliminary data.</text>
</comment>
<keyword evidence="7" id="KW-0547">Nucleotide-binding</keyword>
<keyword evidence="13" id="KW-0812">Transmembrane</keyword>
<dbReference type="EC" id="2.7.13.3" evidence="3"/>
<evidence type="ECO:0000256" key="7">
    <source>
        <dbReference type="ARBA" id="ARBA00022741"/>
    </source>
</evidence>
<keyword evidence="4" id="KW-1003">Cell membrane</keyword>
<evidence type="ECO:0000256" key="5">
    <source>
        <dbReference type="ARBA" id="ARBA00022553"/>
    </source>
</evidence>
<dbReference type="SMART" id="SM00388">
    <property type="entry name" value="HisKA"/>
    <property type="match status" value="1"/>
</dbReference>
<dbReference type="SMART" id="SM00448">
    <property type="entry name" value="REC"/>
    <property type="match status" value="1"/>
</dbReference>
<evidence type="ECO:0000256" key="11">
    <source>
        <dbReference type="ARBA" id="ARBA00023136"/>
    </source>
</evidence>
<dbReference type="OrthoDB" id="60033at2759"/>
<evidence type="ECO:0000256" key="3">
    <source>
        <dbReference type="ARBA" id="ARBA00012438"/>
    </source>
</evidence>
<dbReference type="CDD" id="cd00082">
    <property type="entry name" value="HisKA"/>
    <property type="match status" value="1"/>
</dbReference>
<dbReference type="Gene3D" id="3.40.50.2300">
    <property type="match status" value="1"/>
</dbReference>
<dbReference type="AlphaFoldDB" id="A0A8J8SXL7"/>
<comment type="subcellular location">
    <subcellularLocation>
        <location evidence="2">Cell membrane</location>
    </subcellularLocation>
</comment>
<dbReference type="Gene3D" id="1.10.287.130">
    <property type="match status" value="1"/>
</dbReference>
<dbReference type="InterPro" id="IPR003661">
    <property type="entry name" value="HisK_dim/P_dom"/>
</dbReference>
<name>A0A8J8SXL7_HALGN</name>
<comment type="catalytic activity">
    <reaction evidence="1">
        <text>ATP + protein L-histidine = ADP + protein N-phospho-L-histidine.</text>
        <dbReference type="EC" id="2.7.13.3"/>
    </reaction>
</comment>
<evidence type="ECO:0000313" key="17">
    <source>
        <dbReference type="Proteomes" id="UP000785679"/>
    </source>
</evidence>
<dbReference type="InterPro" id="IPR011006">
    <property type="entry name" value="CheY-like_superfamily"/>
</dbReference>
<organism evidence="16 17">
    <name type="scientific">Halteria grandinella</name>
    <dbReference type="NCBI Taxonomy" id="5974"/>
    <lineage>
        <taxon>Eukaryota</taxon>
        <taxon>Sar</taxon>
        <taxon>Alveolata</taxon>
        <taxon>Ciliophora</taxon>
        <taxon>Intramacronucleata</taxon>
        <taxon>Spirotrichea</taxon>
        <taxon>Stichotrichia</taxon>
        <taxon>Sporadotrichida</taxon>
        <taxon>Halteriidae</taxon>
        <taxon>Halteria</taxon>
    </lineage>
</organism>
<dbReference type="Pfam" id="PF02518">
    <property type="entry name" value="HATPase_c"/>
    <property type="match status" value="1"/>
</dbReference>
<feature type="transmembrane region" description="Helical" evidence="13">
    <location>
        <begin position="98"/>
        <end position="119"/>
    </location>
</feature>
<feature type="transmembrane region" description="Helical" evidence="13">
    <location>
        <begin position="66"/>
        <end position="86"/>
    </location>
</feature>
<dbReference type="EMBL" id="RRYP01017623">
    <property type="protein sequence ID" value="TNV74028.1"/>
    <property type="molecule type" value="Genomic_DNA"/>
</dbReference>
<dbReference type="FunFam" id="3.30.565.10:FF:000023">
    <property type="entry name" value="PAS domain-containing sensor histidine kinase"/>
    <property type="match status" value="1"/>
</dbReference>
<keyword evidence="17" id="KW-1185">Reference proteome</keyword>
<gene>
    <name evidence="16" type="ORF">FGO68_gene16903</name>
</gene>
<proteinExistence type="predicted"/>
<keyword evidence="9" id="KW-0067">ATP-binding</keyword>
<evidence type="ECO:0000313" key="16">
    <source>
        <dbReference type="EMBL" id="TNV74028.1"/>
    </source>
</evidence>
<dbReference type="InterPro" id="IPR050956">
    <property type="entry name" value="2C_system_His_kinase"/>
</dbReference>
<dbReference type="GO" id="GO:0005524">
    <property type="term" value="F:ATP binding"/>
    <property type="evidence" value="ECO:0007669"/>
    <property type="project" value="UniProtKB-KW"/>
</dbReference>
<feature type="domain" description="Histidine kinase" evidence="14">
    <location>
        <begin position="419"/>
        <end position="636"/>
    </location>
</feature>
<evidence type="ECO:0000256" key="8">
    <source>
        <dbReference type="ARBA" id="ARBA00022777"/>
    </source>
</evidence>
<dbReference type="PANTHER" id="PTHR43719:SF28">
    <property type="entry name" value="PEROXIDE STRESS-ACTIVATED HISTIDINE KINASE MAK1-RELATED"/>
    <property type="match status" value="1"/>
</dbReference>